<dbReference type="Pfam" id="PF13193">
    <property type="entry name" value="AMP-binding_C"/>
    <property type="match status" value="1"/>
</dbReference>
<feature type="domain" description="AMP-dependent synthetase/ligase" evidence="5">
    <location>
        <begin position="40"/>
        <end position="390"/>
    </location>
</feature>
<protein>
    <submittedName>
        <fullName evidence="7">Acyl-CoA synthetase/AMP-acid ligase</fullName>
    </submittedName>
</protein>
<accession>C7N0W0</accession>
<comment type="similarity">
    <text evidence="1">Belongs to the ATP-dependent AMP-binding enzyme family.</text>
</comment>
<dbReference type="AlphaFoldDB" id="C7N0W0"/>
<feature type="domain" description="AMP-binding enzyme C-terminal" evidence="6">
    <location>
        <begin position="456"/>
        <end position="534"/>
    </location>
</feature>
<dbReference type="Pfam" id="PF00501">
    <property type="entry name" value="AMP-binding"/>
    <property type="match status" value="1"/>
</dbReference>
<evidence type="ECO:0000256" key="1">
    <source>
        <dbReference type="ARBA" id="ARBA00006432"/>
    </source>
</evidence>
<dbReference type="KEGG" id="shi:Shel_01140"/>
<dbReference type="eggNOG" id="COG0365">
    <property type="taxonomic scope" value="Bacteria"/>
</dbReference>
<dbReference type="GO" id="GO:0004321">
    <property type="term" value="F:fatty-acyl-CoA synthase activity"/>
    <property type="evidence" value="ECO:0007669"/>
    <property type="project" value="TreeGrafter"/>
</dbReference>
<dbReference type="GO" id="GO:0006637">
    <property type="term" value="P:acyl-CoA metabolic process"/>
    <property type="evidence" value="ECO:0007669"/>
    <property type="project" value="TreeGrafter"/>
</dbReference>
<dbReference type="GO" id="GO:0016405">
    <property type="term" value="F:CoA-ligase activity"/>
    <property type="evidence" value="ECO:0007669"/>
    <property type="project" value="UniProtKB-ARBA"/>
</dbReference>
<keyword evidence="3" id="KW-0547">Nucleotide-binding</keyword>
<dbReference type="SUPFAM" id="SSF56801">
    <property type="entry name" value="Acetyl-CoA synthetase-like"/>
    <property type="match status" value="1"/>
</dbReference>
<dbReference type="Proteomes" id="UP000002026">
    <property type="component" value="Chromosome"/>
</dbReference>
<proteinExistence type="inferred from homology"/>
<dbReference type="InterPro" id="IPR025110">
    <property type="entry name" value="AMP-bd_C"/>
</dbReference>
<evidence type="ECO:0000313" key="7">
    <source>
        <dbReference type="EMBL" id="ACV21188.1"/>
    </source>
</evidence>
<dbReference type="GO" id="GO:0005524">
    <property type="term" value="F:ATP binding"/>
    <property type="evidence" value="ECO:0007669"/>
    <property type="project" value="UniProtKB-KW"/>
</dbReference>
<organism evidence="7 8">
    <name type="scientific">Slackia heliotrinireducens (strain ATCC 29202 / DSM 20476 / NCTC 11029 / RHS 1)</name>
    <name type="common">Peptococcus heliotrinreducens</name>
    <dbReference type="NCBI Taxonomy" id="471855"/>
    <lineage>
        <taxon>Bacteria</taxon>
        <taxon>Bacillati</taxon>
        <taxon>Actinomycetota</taxon>
        <taxon>Coriobacteriia</taxon>
        <taxon>Eggerthellales</taxon>
        <taxon>Eggerthellaceae</taxon>
        <taxon>Slackia</taxon>
    </lineage>
</organism>
<keyword evidence="4" id="KW-0067">ATP-binding</keyword>
<evidence type="ECO:0000259" key="6">
    <source>
        <dbReference type="Pfam" id="PF13193"/>
    </source>
</evidence>
<dbReference type="GO" id="GO:0015645">
    <property type="term" value="F:fatty acid ligase activity"/>
    <property type="evidence" value="ECO:0007669"/>
    <property type="project" value="TreeGrafter"/>
</dbReference>
<dbReference type="RefSeq" id="WP_012797299.1">
    <property type="nucleotide sequence ID" value="NC_013165.1"/>
</dbReference>
<dbReference type="GO" id="GO:0006633">
    <property type="term" value="P:fatty acid biosynthetic process"/>
    <property type="evidence" value="ECO:0007669"/>
    <property type="project" value="TreeGrafter"/>
</dbReference>
<dbReference type="PANTHER" id="PTHR43605">
    <property type="entry name" value="ACYL-COENZYME A SYNTHETASE"/>
    <property type="match status" value="1"/>
</dbReference>
<dbReference type="HOGENOM" id="CLU_000022_59_10_11"/>
<dbReference type="InterPro" id="IPR045851">
    <property type="entry name" value="AMP-bd_C_sf"/>
</dbReference>
<dbReference type="InterPro" id="IPR020845">
    <property type="entry name" value="AMP-binding_CS"/>
</dbReference>
<reference evidence="7 8" key="1">
    <citation type="journal article" date="2009" name="Stand. Genomic Sci.">
        <title>Complete genome sequence of Slackia heliotrinireducens type strain (RHS 1).</title>
        <authorList>
            <person name="Pukall R."/>
            <person name="Lapidus A."/>
            <person name="Nolan M."/>
            <person name="Copeland A."/>
            <person name="Glavina Del Rio T."/>
            <person name="Lucas S."/>
            <person name="Chen F."/>
            <person name="Tice H."/>
            <person name="Cheng J.F."/>
            <person name="Chertkov O."/>
            <person name="Bruce D."/>
            <person name="Goodwin L."/>
            <person name="Kuske C."/>
            <person name="Brettin T."/>
            <person name="Detter J.C."/>
            <person name="Han C."/>
            <person name="Pitluck S."/>
            <person name="Pati A."/>
            <person name="Mavrommatis K."/>
            <person name="Ivanova N."/>
            <person name="Ovchinnikova G."/>
            <person name="Chen A."/>
            <person name="Palaniappan K."/>
            <person name="Schneider S."/>
            <person name="Rohde M."/>
            <person name="Chain P."/>
            <person name="D'haeseleer P."/>
            <person name="Goker M."/>
            <person name="Bristow J."/>
            <person name="Eisen J.A."/>
            <person name="Markowitz V."/>
            <person name="Kyrpides N.C."/>
            <person name="Klenk H.P."/>
            <person name="Hugenholtz P."/>
        </authorList>
    </citation>
    <scope>NUCLEOTIDE SEQUENCE [LARGE SCALE GENOMIC DNA]</scope>
    <source>
        <strain evidence="8">ATCC 29202 / DSM 20476 / NCTC 11029 / RHS 1</strain>
    </source>
</reference>
<dbReference type="InterPro" id="IPR000873">
    <property type="entry name" value="AMP-dep_synth/lig_dom"/>
</dbReference>
<keyword evidence="2 7" id="KW-0436">Ligase</keyword>
<dbReference type="EMBL" id="CP001684">
    <property type="protein sequence ID" value="ACV21188.1"/>
    <property type="molecule type" value="Genomic_DNA"/>
</dbReference>
<dbReference type="STRING" id="471855.Shel_01140"/>
<gene>
    <name evidence="7" type="ordered locus">Shel_01140</name>
</gene>
<dbReference type="InterPro" id="IPR042099">
    <property type="entry name" value="ANL_N_sf"/>
</dbReference>
<dbReference type="Gene3D" id="3.30.300.30">
    <property type="match status" value="1"/>
</dbReference>
<evidence type="ECO:0000256" key="4">
    <source>
        <dbReference type="ARBA" id="ARBA00022840"/>
    </source>
</evidence>
<dbReference type="PROSITE" id="PS00455">
    <property type="entry name" value="AMP_BINDING"/>
    <property type="match status" value="1"/>
</dbReference>
<sequence length="550" mass="61220">MSLYQKYCHEEVDEQGRLVRFELDCPEGFNFGYDVVDVMAEEDPDKTAMVWCNAAGEERVFSFADVREHSNRIANVFQAAGLSRGMKVMLVLKRHYDYWFTLVALHKLGITAIPVTHMLTTDDYAYRLRAASVDAVVCTSEGDVPEHVLEAARQTGSTCALWVARGDVPGFRCLENDAAHASTTLDRVPTSLDDVMLLYFTSGSTGYPKGVMHDFSYPLAHIFTARHWQKAREGGLHFTVAETGWAKAAWGKIYGQWLVGSAVMIYDFDSFDPKLLCGIINTYGVTSFCAPPTVYRYLARKGIPAMPSLQQATTAGETLSSEVFEAFRNKVGIPLREGYGQTETVLLAGNFDEADAVAGSLGTSNPLFDVQLRGEDGRPVAVGEVGEVVVVPREGQRMIGLLTGFLHDDERYRSVWKDGVYHTGDAAWQDDTGLFWFFGRFDDIIKTSGYRVGPYEVESVLSKHPAVAECSVIGVADKFRGQSIKAFVVLGESYRPSFELELAIREAVNSQLAEYKWIRHVEFVDKLPKTISGKIRKNVLRDRSDTARHG</sequence>
<evidence type="ECO:0000259" key="5">
    <source>
        <dbReference type="Pfam" id="PF00501"/>
    </source>
</evidence>
<dbReference type="PANTHER" id="PTHR43605:SF10">
    <property type="entry name" value="ACYL-COA SYNTHETASE MEDIUM CHAIN FAMILY MEMBER 3"/>
    <property type="match status" value="1"/>
</dbReference>
<dbReference type="InterPro" id="IPR051087">
    <property type="entry name" value="Mitochondrial_ACSM"/>
</dbReference>
<dbReference type="Gene3D" id="3.40.50.12780">
    <property type="entry name" value="N-terminal domain of ligase-like"/>
    <property type="match status" value="1"/>
</dbReference>
<keyword evidence="8" id="KW-1185">Reference proteome</keyword>
<evidence type="ECO:0000313" key="8">
    <source>
        <dbReference type="Proteomes" id="UP000002026"/>
    </source>
</evidence>
<evidence type="ECO:0000256" key="3">
    <source>
        <dbReference type="ARBA" id="ARBA00022741"/>
    </source>
</evidence>
<evidence type="ECO:0000256" key="2">
    <source>
        <dbReference type="ARBA" id="ARBA00022598"/>
    </source>
</evidence>
<name>C7N0W0_SLAHD</name>